<protein>
    <submittedName>
        <fullName evidence="2">Uncharacterized protein</fullName>
    </submittedName>
</protein>
<name>A0A6J4V9G6_9BACT</name>
<dbReference type="AlphaFoldDB" id="A0A6J4V9G6"/>
<organism evidence="2">
    <name type="scientific">uncultured Thermomicrobiales bacterium</name>
    <dbReference type="NCBI Taxonomy" id="1645740"/>
    <lineage>
        <taxon>Bacteria</taxon>
        <taxon>Pseudomonadati</taxon>
        <taxon>Thermomicrobiota</taxon>
        <taxon>Thermomicrobia</taxon>
        <taxon>Thermomicrobiales</taxon>
        <taxon>environmental samples</taxon>
    </lineage>
</organism>
<gene>
    <name evidence="2" type="ORF">AVDCRST_MAG59-3697</name>
</gene>
<dbReference type="EMBL" id="CADCWF010000268">
    <property type="protein sequence ID" value="CAA9572544.1"/>
    <property type="molecule type" value="Genomic_DNA"/>
</dbReference>
<feature type="non-terminal residue" evidence="2">
    <location>
        <position position="37"/>
    </location>
</feature>
<evidence type="ECO:0000313" key="2">
    <source>
        <dbReference type="EMBL" id="CAA9572544.1"/>
    </source>
</evidence>
<reference evidence="2" key="1">
    <citation type="submission" date="2020-02" db="EMBL/GenBank/DDBJ databases">
        <authorList>
            <person name="Meier V. D."/>
        </authorList>
    </citation>
    <scope>NUCLEOTIDE SEQUENCE</scope>
    <source>
        <strain evidence="2">AVDCRST_MAG59</strain>
    </source>
</reference>
<accession>A0A6J4V9G6</accession>
<sequence length="37" mass="4053">GPDRGCVLGDWEQRRSLPDRAAGRGRAHGRQPRVVAV</sequence>
<feature type="non-terminal residue" evidence="2">
    <location>
        <position position="1"/>
    </location>
</feature>
<proteinExistence type="predicted"/>
<evidence type="ECO:0000256" key="1">
    <source>
        <dbReference type="SAM" id="MobiDB-lite"/>
    </source>
</evidence>
<feature type="region of interest" description="Disordered" evidence="1">
    <location>
        <begin position="17"/>
        <end position="37"/>
    </location>
</feature>